<dbReference type="Proteomes" id="UP000055024">
    <property type="component" value="Unassembled WGS sequence"/>
</dbReference>
<organism evidence="1 2">
    <name type="scientific">Trichinella zimbabwensis</name>
    <dbReference type="NCBI Taxonomy" id="268475"/>
    <lineage>
        <taxon>Eukaryota</taxon>
        <taxon>Metazoa</taxon>
        <taxon>Ecdysozoa</taxon>
        <taxon>Nematoda</taxon>
        <taxon>Enoplea</taxon>
        <taxon>Dorylaimia</taxon>
        <taxon>Trichinellida</taxon>
        <taxon>Trichinellidae</taxon>
        <taxon>Trichinella</taxon>
    </lineage>
</organism>
<evidence type="ECO:0000313" key="1">
    <source>
        <dbReference type="EMBL" id="KRY97005.1"/>
    </source>
</evidence>
<proteinExistence type="predicted"/>
<keyword evidence="2" id="KW-1185">Reference proteome</keyword>
<dbReference type="EMBL" id="JYDP01002368">
    <property type="protein sequence ID" value="KRY97005.1"/>
    <property type="molecule type" value="Genomic_DNA"/>
</dbReference>
<gene>
    <name evidence="1" type="ORF">T11_13044</name>
</gene>
<dbReference type="AlphaFoldDB" id="A0A0V1GFI2"/>
<name>A0A0V1GFI2_9BILA</name>
<sequence>LPGNEALLLTNVRFIKEEKLNQELLFARPLVAKNDSEKYGIFHSSDSESVAKALSCWQKKSQLYASSQNCQSCTNFASSSVV</sequence>
<feature type="non-terminal residue" evidence="1">
    <location>
        <position position="82"/>
    </location>
</feature>
<evidence type="ECO:0000313" key="2">
    <source>
        <dbReference type="Proteomes" id="UP000055024"/>
    </source>
</evidence>
<feature type="non-terminal residue" evidence="1">
    <location>
        <position position="1"/>
    </location>
</feature>
<protein>
    <submittedName>
        <fullName evidence="1">Uncharacterized protein</fullName>
    </submittedName>
</protein>
<accession>A0A0V1GFI2</accession>
<reference evidence="1 2" key="1">
    <citation type="submission" date="2015-01" db="EMBL/GenBank/DDBJ databases">
        <title>Evolution of Trichinella species and genotypes.</title>
        <authorList>
            <person name="Korhonen P.K."/>
            <person name="Edoardo P."/>
            <person name="Giuseppe L.R."/>
            <person name="Gasser R.B."/>
        </authorList>
    </citation>
    <scope>NUCLEOTIDE SEQUENCE [LARGE SCALE GENOMIC DNA]</scope>
    <source>
        <strain evidence="1">ISS1029</strain>
    </source>
</reference>
<comment type="caution">
    <text evidence="1">The sequence shown here is derived from an EMBL/GenBank/DDBJ whole genome shotgun (WGS) entry which is preliminary data.</text>
</comment>